<evidence type="ECO:0000313" key="2">
    <source>
        <dbReference type="EMBL" id="KAJ7692736.1"/>
    </source>
</evidence>
<dbReference type="AlphaFoldDB" id="A0AAD7GFV2"/>
<gene>
    <name evidence="2" type="ORF">B0H17DRAFT_1179237</name>
</gene>
<dbReference type="Proteomes" id="UP001221757">
    <property type="component" value="Unassembled WGS sequence"/>
</dbReference>
<name>A0AAD7GFV2_MYCRO</name>
<sequence>MSTTRRTRSSRRCILRPTLSRFLTRSFVLNTPHHRARLRPTYDHVRLAHRVVPHRRPSSSSYELGPAHGYVSSEEWRREGWAWAFENLKDQGRGPRRLPPLASRDGRPRSPSGACGEGRIRRCVSASFTLTFSATEARDASTRPPRPCASARRASVYSACTVHGAGCGLSERATVCVYSAG</sequence>
<reference evidence="2" key="1">
    <citation type="submission" date="2023-03" db="EMBL/GenBank/DDBJ databases">
        <title>Massive genome expansion in bonnet fungi (Mycena s.s.) driven by repeated elements and novel gene families across ecological guilds.</title>
        <authorList>
            <consortium name="Lawrence Berkeley National Laboratory"/>
            <person name="Harder C.B."/>
            <person name="Miyauchi S."/>
            <person name="Viragh M."/>
            <person name="Kuo A."/>
            <person name="Thoen E."/>
            <person name="Andreopoulos B."/>
            <person name="Lu D."/>
            <person name="Skrede I."/>
            <person name="Drula E."/>
            <person name="Henrissat B."/>
            <person name="Morin E."/>
            <person name="Kohler A."/>
            <person name="Barry K."/>
            <person name="LaButti K."/>
            <person name="Morin E."/>
            <person name="Salamov A."/>
            <person name="Lipzen A."/>
            <person name="Mereny Z."/>
            <person name="Hegedus B."/>
            <person name="Baldrian P."/>
            <person name="Stursova M."/>
            <person name="Weitz H."/>
            <person name="Taylor A."/>
            <person name="Grigoriev I.V."/>
            <person name="Nagy L.G."/>
            <person name="Martin F."/>
            <person name="Kauserud H."/>
        </authorList>
    </citation>
    <scope>NUCLEOTIDE SEQUENCE</scope>
    <source>
        <strain evidence="2">CBHHK067</strain>
    </source>
</reference>
<protein>
    <submittedName>
        <fullName evidence="2">Uncharacterized protein</fullName>
    </submittedName>
</protein>
<feature type="region of interest" description="Disordered" evidence="1">
    <location>
        <begin position="94"/>
        <end position="117"/>
    </location>
</feature>
<accession>A0AAD7GFV2</accession>
<comment type="caution">
    <text evidence="2">The sequence shown here is derived from an EMBL/GenBank/DDBJ whole genome shotgun (WGS) entry which is preliminary data.</text>
</comment>
<evidence type="ECO:0000256" key="1">
    <source>
        <dbReference type="SAM" id="MobiDB-lite"/>
    </source>
</evidence>
<evidence type="ECO:0000313" key="3">
    <source>
        <dbReference type="Proteomes" id="UP001221757"/>
    </source>
</evidence>
<proteinExistence type="predicted"/>
<keyword evidence="3" id="KW-1185">Reference proteome</keyword>
<dbReference type="EMBL" id="JARKIE010000050">
    <property type="protein sequence ID" value="KAJ7692736.1"/>
    <property type="molecule type" value="Genomic_DNA"/>
</dbReference>
<organism evidence="2 3">
    <name type="scientific">Mycena rosella</name>
    <name type="common">Pink bonnet</name>
    <name type="synonym">Agaricus rosellus</name>
    <dbReference type="NCBI Taxonomy" id="1033263"/>
    <lineage>
        <taxon>Eukaryota</taxon>
        <taxon>Fungi</taxon>
        <taxon>Dikarya</taxon>
        <taxon>Basidiomycota</taxon>
        <taxon>Agaricomycotina</taxon>
        <taxon>Agaricomycetes</taxon>
        <taxon>Agaricomycetidae</taxon>
        <taxon>Agaricales</taxon>
        <taxon>Marasmiineae</taxon>
        <taxon>Mycenaceae</taxon>
        <taxon>Mycena</taxon>
    </lineage>
</organism>